<organism evidence="4 5">
    <name type="scientific">Linderina pennispora</name>
    <dbReference type="NCBI Taxonomy" id="61395"/>
    <lineage>
        <taxon>Eukaryota</taxon>
        <taxon>Fungi</taxon>
        <taxon>Fungi incertae sedis</taxon>
        <taxon>Zoopagomycota</taxon>
        <taxon>Kickxellomycotina</taxon>
        <taxon>Kickxellomycetes</taxon>
        <taxon>Kickxellales</taxon>
        <taxon>Kickxellaceae</taxon>
        <taxon>Linderina</taxon>
    </lineage>
</organism>
<protein>
    <recommendedName>
        <fullName evidence="3">NADP-dependent oxidoreductase domain-containing protein</fullName>
    </recommendedName>
</protein>
<dbReference type="Pfam" id="PF00248">
    <property type="entry name" value="Aldo_ket_red"/>
    <property type="match status" value="1"/>
</dbReference>
<feature type="chain" id="PRO_5013186292" description="NADP-dependent oxidoreductase domain-containing protein" evidence="2">
    <location>
        <begin position="20"/>
        <end position="131"/>
    </location>
</feature>
<dbReference type="PANTHER" id="PTHR43625">
    <property type="entry name" value="AFLATOXIN B1 ALDEHYDE REDUCTASE"/>
    <property type="match status" value="1"/>
</dbReference>
<dbReference type="STRING" id="61395.A0A1Y1VZE3"/>
<dbReference type="GO" id="GO:0005737">
    <property type="term" value="C:cytoplasm"/>
    <property type="evidence" value="ECO:0007669"/>
    <property type="project" value="TreeGrafter"/>
</dbReference>
<evidence type="ECO:0000313" key="4">
    <source>
        <dbReference type="EMBL" id="ORX66224.1"/>
    </source>
</evidence>
<dbReference type="GeneID" id="63808677"/>
<dbReference type="EMBL" id="MCFD01000017">
    <property type="protein sequence ID" value="ORX66224.1"/>
    <property type="molecule type" value="Genomic_DNA"/>
</dbReference>
<dbReference type="InterPro" id="IPR023210">
    <property type="entry name" value="NADP_OxRdtase_dom"/>
</dbReference>
<accession>A0A1Y1VZE3</accession>
<dbReference type="GO" id="GO:0016491">
    <property type="term" value="F:oxidoreductase activity"/>
    <property type="evidence" value="ECO:0007669"/>
    <property type="project" value="UniProtKB-KW"/>
</dbReference>
<keyword evidence="5" id="KW-1185">Reference proteome</keyword>
<name>A0A1Y1VZE3_9FUNG</name>
<dbReference type="PANTHER" id="PTHR43625:SF40">
    <property type="entry name" value="ALDO-KETO REDUCTASE YAKC [NADP(+)]"/>
    <property type="match status" value="1"/>
</dbReference>
<comment type="caution">
    <text evidence="4">The sequence shown here is derived from an EMBL/GenBank/DDBJ whole genome shotgun (WGS) entry which is preliminary data.</text>
</comment>
<reference evidence="4 5" key="1">
    <citation type="submission" date="2016-07" db="EMBL/GenBank/DDBJ databases">
        <title>Pervasive Adenine N6-methylation of Active Genes in Fungi.</title>
        <authorList>
            <consortium name="DOE Joint Genome Institute"/>
            <person name="Mondo S.J."/>
            <person name="Dannebaum R.O."/>
            <person name="Kuo R.C."/>
            <person name="Labutti K."/>
            <person name="Haridas S."/>
            <person name="Kuo A."/>
            <person name="Salamov A."/>
            <person name="Ahrendt S.R."/>
            <person name="Lipzen A."/>
            <person name="Sullivan W."/>
            <person name="Andreopoulos W.B."/>
            <person name="Clum A."/>
            <person name="Lindquist E."/>
            <person name="Daum C."/>
            <person name="Ramamoorthy G.K."/>
            <person name="Gryganskyi A."/>
            <person name="Culley D."/>
            <person name="Magnuson J.K."/>
            <person name="James T.Y."/>
            <person name="O'Malley M.A."/>
            <person name="Stajich J.E."/>
            <person name="Spatafora J.W."/>
            <person name="Visel A."/>
            <person name="Grigoriev I.V."/>
        </authorList>
    </citation>
    <scope>NUCLEOTIDE SEQUENCE [LARGE SCALE GENOMIC DNA]</scope>
    <source>
        <strain evidence="4 5">ATCC 12442</strain>
    </source>
</reference>
<evidence type="ECO:0000256" key="2">
    <source>
        <dbReference type="SAM" id="SignalP"/>
    </source>
</evidence>
<evidence type="ECO:0000259" key="3">
    <source>
        <dbReference type="Pfam" id="PF00248"/>
    </source>
</evidence>
<dbReference type="Proteomes" id="UP000193922">
    <property type="component" value="Unassembled WGS sequence"/>
</dbReference>
<dbReference type="InterPro" id="IPR050791">
    <property type="entry name" value="Aldo-Keto_reductase"/>
</dbReference>
<proteinExistence type="predicted"/>
<feature type="signal peptide" evidence="2">
    <location>
        <begin position="1"/>
        <end position="19"/>
    </location>
</feature>
<dbReference type="SUPFAM" id="SSF51430">
    <property type="entry name" value="NAD(P)-linked oxidoreductase"/>
    <property type="match status" value="1"/>
</dbReference>
<dbReference type="Gene3D" id="3.20.20.100">
    <property type="entry name" value="NADP-dependent oxidoreductase domain"/>
    <property type="match status" value="1"/>
</dbReference>
<dbReference type="OrthoDB" id="37537at2759"/>
<sequence length="131" mass="15087">MRAMNFVSLWLHSLRWGRGIEDIPANDFRRGRPRWTPKNFAHNIQLVDAFGRMARQKGCTLGQPTLAWLLVQEKNMALIPGTRRDARFDENFAALQVHIAGEENKQTRNLLNRAGIQGQRYPAEFMSRVGL</sequence>
<evidence type="ECO:0000256" key="1">
    <source>
        <dbReference type="ARBA" id="ARBA00023002"/>
    </source>
</evidence>
<feature type="domain" description="NADP-dependent oxidoreductase" evidence="3">
    <location>
        <begin position="28"/>
        <end position="109"/>
    </location>
</feature>
<gene>
    <name evidence="4" type="ORF">DL89DRAFT_73672</name>
</gene>
<dbReference type="AlphaFoldDB" id="A0A1Y1VZE3"/>
<keyword evidence="1" id="KW-0560">Oxidoreductase</keyword>
<dbReference type="InterPro" id="IPR036812">
    <property type="entry name" value="NAD(P)_OxRdtase_dom_sf"/>
</dbReference>
<evidence type="ECO:0000313" key="5">
    <source>
        <dbReference type="Proteomes" id="UP000193922"/>
    </source>
</evidence>
<dbReference type="RefSeq" id="XP_040740251.1">
    <property type="nucleotide sequence ID" value="XM_040892029.1"/>
</dbReference>
<keyword evidence="2" id="KW-0732">Signal</keyword>